<comment type="subcellular location">
    <subcellularLocation>
        <location evidence="1">Endosome membrane</location>
    </subcellularLocation>
</comment>
<name>A0A1D1UTM6_RAMVA</name>
<evidence type="ECO:0000256" key="4">
    <source>
        <dbReference type="ARBA" id="ARBA00022753"/>
    </source>
</evidence>
<sequence>MGNLFGKSKHASRVMDHDRAVLELKGHRDKLWNLQKRVEKSMERDKNVARRLMQEGKRDKAKLMLRKKRFDEQMLAKYEAQLENLHSVISSIEWTHIQSQVLKDLETGKSTLQRINESINLNDVEKILDETREAADFQRQISDLLGGSMTSEDDRAVEEEFAQMFEDEELELPAAPTDEIAFGESGDRIPTEKGTKSCTRIEVLVPDAETSM</sequence>
<evidence type="ECO:0008006" key="9">
    <source>
        <dbReference type="Google" id="ProtNLM"/>
    </source>
</evidence>
<dbReference type="EMBL" id="BDGG01000002">
    <property type="protein sequence ID" value="GAU93036.1"/>
    <property type="molecule type" value="Genomic_DNA"/>
</dbReference>
<accession>A0A1D1UTM6</accession>
<comment type="caution">
    <text evidence="7">The sequence shown here is derived from an EMBL/GenBank/DDBJ whole genome shotgun (WGS) entry which is preliminary data.</text>
</comment>
<dbReference type="OrthoDB" id="441172at2759"/>
<evidence type="ECO:0000256" key="3">
    <source>
        <dbReference type="ARBA" id="ARBA00022448"/>
    </source>
</evidence>
<dbReference type="STRING" id="947166.A0A1D1UTM6"/>
<dbReference type="Proteomes" id="UP000186922">
    <property type="component" value="Unassembled WGS sequence"/>
</dbReference>
<dbReference type="Gene3D" id="6.10.140.1230">
    <property type="match status" value="1"/>
</dbReference>
<organism evidence="7 8">
    <name type="scientific">Ramazzottius varieornatus</name>
    <name type="common">Water bear</name>
    <name type="synonym">Tardigrade</name>
    <dbReference type="NCBI Taxonomy" id="947166"/>
    <lineage>
        <taxon>Eukaryota</taxon>
        <taxon>Metazoa</taxon>
        <taxon>Ecdysozoa</taxon>
        <taxon>Tardigrada</taxon>
        <taxon>Eutardigrada</taxon>
        <taxon>Parachela</taxon>
        <taxon>Hypsibioidea</taxon>
        <taxon>Ramazzottiidae</taxon>
        <taxon>Ramazzottius</taxon>
    </lineage>
</organism>
<keyword evidence="5" id="KW-0653">Protein transport</keyword>
<evidence type="ECO:0000313" key="7">
    <source>
        <dbReference type="EMBL" id="GAU93036.1"/>
    </source>
</evidence>
<reference evidence="7 8" key="1">
    <citation type="journal article" date="2016" name="Nat. Commun.">
        <title>Extremotolerant tardigrade genome and improved radiotolerance of human cultured cells by tardigrade-unique protein.</title>
        <authorList>
            <person name="Hashimoto T."/>
            <person name="Horikawa D.D."/>
            <person name="Saito Y."/>
            <person name="Kuwahara H."/>
            <person name="Kozuka-Hata H."/>
            <person name="Shin-I T."/>
            <person name="Minakuchi Y."/>
            <person name="Ohishi K."/>
            <person name="Motoyama A."/>
            <person name="Aizu T."/>
            <person name="Enomoto A."/>
            <person name="Kondo K."/>
            <person name="Tanaka S."/>
            <person name="Hara Y."/>
            <person name="Koshikawa S."/>
            <person name="Sagara H."/>
            <person name="Miura T."/>
            <person name="Yokobori S."/>
            <person name="Miyagawa K."/>
            <person name="Suzuki Y."/>
            <person name="Kubo T."/>
            <person name="Oyama M."/>
            <person name="Kohara Y."/>
            <person name="Fujiyama A."/>
            <person name="Arakawa K."/>
            <person name="Katayama T."/>
            <person name="Toyoda A."/>
            <person name="Kunieda T."/>
        </authorList>
    </citation>
    <scope>NUCLEOTIDE SEQUENCE [LARGE SCALE GENOMIC DNA]</scope>
    <source>
        <strain evidence="7 8">YOKOZUNA-1</strain>
    </source>
</reference>
<dbReference type="InterPro" id="IPR005024">
    <property type="entry name" value="Snf7_fam"/>
</dbReference>
<dbReference type="Pfam" id="PF03357">
    <property type="entry name" value="Snf7"/>
    <property type="match status" value="1"/>
</dbReference>
<comment type="similarity">
    <text evidence="2">Belongs to the SNF7 family.</text>
</comment>
<dbReference type="GO" id="GO:0032511">
    <property type="term" value="P:late endosome to vacuole transport via multivesicular body sorting pathway"/>
    <property type="evidence" value="ECO:0007669"/>
    <property type="project" value="TreeGrafter"/>
</dbReference>
<dbReference type="PANTHER" id="PTHR22761:SF5">
    <property type="entry name" value="CHARGED MULTIVESICULAR BODY PROTEIN 6"/>
    <property type="match status" value="1"/>
</dbReference>
<evidence type="ECO:0000313" key="8">
    <source>
        <dbReference type="Proteomes" id="UP000186922"/>
    </source>
</evidence>
<evidence type="ECO:0000256" key="2">
    <source>
        <dbReference type="ARBA" id="ARBA00006190"/>
    </source>
</evidence>
<evidence type="ECO:0000256" key="6">
    <source>
        <dbReference type="ARBA" id="ARBA00023136"/>
    </source>
</evidence>
<evidence type="ECO:0000256" key="1">
    <source>
        <dbReference type="ARBA" id="ARBA00004608"/>
    </source>
</evidence>
<keyword evidence="8" id="KW-1185">Reference proteome</keyword>
<keyword evidence="4" id="KW-0967">Endosome</keyword>
<gene>
    <name evidence="7" type="primary">RvY_05035</name>
    <name evidence="7" type="synonym">RvY_05035.1</name>
    <name evidence="7" type="ORF">RvY_05035-1</name>
</gene>
<protein>
    <recommendedName>
        <fullName evidence="9">Charged multivesicular body protein 6</fullName>
    </recommendedName>
</protein>
<dbReference type="GO" id="GO:0006900">
    <property type="term" value="P:vesicle budding from membrane"/>
    <property type="evidence" value="ECO:0007669"/>
    <property type="project" value="TreeGrafter"/>
</dbReference>
<dbReference type="GO" id="GO:0005771">
    <property type="term" value="C:multivesicular body"/>
    <property type="evidence" value="ECO:0007669"/>
    <property type="project" value="TreeGrafter"/>
</dbReference>
<dbReference type="GO" id="GO:0000815">
    <property type="term" value="C:ESCRT III complex"/>
    <property type="evidence" value="ECO:0007669"/>
    <property type="project" value="TreeGrafter"/>
</dbReference>
<dbReference type="PANTHER" id="PTHR22761">
    <property type="entry name" value="CHARGED MULTIVESICULAR BODY PROTEIN"/>
    <property type="match status" value="1"/>
</dbReference>
<dbReference type="AlphaFoldDB" id="A0A1D1UTM6"/>
<keyword evidence="3" id="KW-0813">Transport</keyword>
<keyword evidence="6" id="KW-0472">Membrane</keyword>
<dbReference type="GO" id="GO:0015031">
    <property type="term" value="P:protein transport"/>
    <property type="evidence" value="ECO:0007669"/>
    <property type="project" value="UniProtKB-KW"/>
</dbReference>
<proteinExistence type="inferred from homology"/>
<evidence type="ECO:0000256" key="5">
    <source>
        <dbReference type="ARBA" id="ARBA00022927"/>
    </source>
</evidence>